<dbReference type="PANTHER" id="PTHR30106">
    <property type="entry name" value="INNER MEMBRANE PROTEIN YEIH-RELATED"/>
    <property type="match status" value="1"/>
</dbReference>
<evidence type="ECO:0000256" key="4">
    <source>
        <dbReference type="ARBA" id="ARBA00022692"/>
    </source>
</evidence>
<evidence type="ECO:0000256" key="6">
    <source>
        <dbReference type="ARBA" id="ARBA00023136"/>
    </source>
</evidence>
<gene>
    <name evidence="8" type="ORF">EKG37_16045</name>
</gene>
<keyword evidence="3" id="KW-1003">Cell membrane</keyword>
<feature type="transmembrane region" description="Helical" evidence="7">
    <location>
        <begin position="18"/>
        <end position="51"/>
    </location>
</feature>
<evidence type="ECO:0000313" key="8">
    <source>
        <dbReference type="EMBL" id="RTR28729.1"/>
    </source>
</evidence>
<dbReference type="InterPro" id="IPR018383">
    <property type="entry name" value="UPF0324_pro"/>
</dbReference>
<feature type="transmembrane region" description="Helical" evidence="7">
    <location>
        <begin position="71"/>
        <end position="90"/>
    </location>
</feature>
<accession>A0A431W0S0</accession>
<dbReference type="EMBL" id="RXNT01000014">
    <property type="protein sequence ID" value="RTR28729.1"/>
    <property type="molecule type" value="Genomic_DNA"/>
</dbReference>
<feature type="transmembrane region" description="Helical" evidence="7">
    <location>
        <begin position="97"/>
        <end position="114"/>
    </location>
</feature>
<feature type="transmembrane region" description="Helical" evidence="7">
    <location>
        <begin position="220"/>
        <end position="237"/>
    </location>
</feature>
<organism evidence="8 9">
    <name type="scientific">Bacillus yapensis</name>
    <dbReference type="NCBI Taxonomy" id="2492960"/>
    <lineage>
        <taxon>Bacteria</taxon>
        <taxon>Bacillati</taxon>
        <taxon>Bacillota</taxon>
        <taxon>Bacilli</taxon>
        <taxon>Bacillales</taxon>
        <taxon>Bacillaceae</taxon>
        <taxon>Bacillus</taxon>
    </lineage>
</organism>
<comment type="subcellular location">
    <subcellularLocation>
        <location evidence="1">Cell membrane</location>
        <topology evidence="1">Multi-pass membrane protein</topology>
    </subcellularLocation>
</comment>
<feature type="transmembrane region" description="Helical" evidence="7">
    <location>
        <begin position="286"/>
        <end position="305"/>
    </location>
</feature>
<evidence type="ECO:0000256" key="5">
    <source>
        <dbReference type="ARBA" id="ARBA00022989"/>
    </source>
</evidence>
<reference evidence="8 9" key="1">
    <citation type="submission" date="2018-12" db="EMBL/GenBank/DDBJ databases">
        <title>Bacillus yapensis draft genome sequence.</title>
        <authorList>
            <person name="Yu L."/>
            <person name="Xu X."/>
            <person name="Tang X."/>
        </authorList>
    </citation>
    <scope>NUCLEOTIDE SEQUENCE [LARGE SCALE GENOMIC DNA]</scope>
    <source>
        <strain evidence="8 9">XXST-01</strain>
    </source>
</reference>
<feature type="transmembrane region" description="Helical" evidence="7">
    <location>
        <begin position="126"/>
        <end position="147"/>
    </location>
</feature>
<dbReference type="PANTHER" id="PTHR30106:SF1">
    <property type="entry name" value="UPF0324 MEMBRANE PROTEIN FN0533"/>
    <property type="match status" value="1"/>
</dbReference>
<sequence>MLTQQDALSSWSKRAKGIILVVVIAIIAQFLGGLFPLIGGILFAIIIGIILKNTVGIKPTFDAGLSFVIKDLLKLAVIFLGASLNLNAIIKVGQQSLLVVLVSVILGIGLTFWFGKLLKLDRTLTLMIGVGSSICGATAISCVKGVLEAKDDETAYAISTIVFFNLIAFFVYPVVGHLFQLDDLSFGIWTGTAVHDTSSAVAVGFAYSNEAGEIATTVKLARTLFLLPVIIILPFLMSNRKKGSVKQSLKEAFPWFIVWFLVMSILNSIGWIPLNVQELSSNLAKFLIIMVMAAVGMQVNLKGFAKIGIKPFLTGLFASITVSLISLLMICLIK</sequence>
<feature type="transmembrane region" description="Helical" evidence="7">
    <location>
        <begin position="154"/>
        <end position="174"/>
    </location>
</feature>
<feature type="transmembrane region" description="Helical" evidence="7">
    <location>
        <begin position="311"/>
        <end position="333"/>
    </location>
</feature>
<keyword evidence="5 7" id="KW-1133">Transmembrane helix</keyword>
<keyword evidence="6 7" id="KW-0472">Membrane</keyword>
<comment type="similarity">
    <text evidence="2">Belongs to the UPF0324 family.</text>
</comment>
<keyword evidence="4 7" id="KW-0812">Transmembrane</keyword>
<protein>
    <submittedName>
        <fullName evidence="8">Putative sulfate exporter family transporter</fullName>
    </submittedName>
</protein>
<dbReference type="Pfam" id="PF03601">
    <property type="entry name" value="Cons_hypoth698"/>
    <property type="match status" value="1"/>
</dbReference>
<evidence type="ECO:0000256" key="1">
    <source>
        <dbReference type="ARBA" id="ARBA00004651"/>
    </source>
</evidence>
<keyword evidence="9" id="KW-1185">Reference proteome</keyword>
<name>A0A431W0S0_9BACI</name>
<dbReference type="GO" id="GO:0005886">
    <property type="term" value="C:plasma membrane"/>
    <property type="evidence" value="ECO:0007669"/>
    <property type="project" value="UniProtKB-SubCell"/>
</dbReference>
<comment type="caution">
    <text evidence="8">The sequence shown here is derived from an EMBL/GenBank/DDBJ whole genome shotgun (WGS) entry which is preliminary data.</text>
</comment>
<dbReference type="RefSeq" id="WP_126409826.1">
    <property type="nucleotide sequence ID" value="NZ_RXNT01000014.1"/>
</dbReference>
<feature type="transmembrane region" description="Helical" evidence="7">
    <location>
        <begin position="186"/>
        <end position="208"/>
    </location>
</feature>
<dbReference type="Proteomes" id="UP000271374">
    <property type="component" value="Unassembled WGS sequence"/>
</dbReference>
<proteinExistence type="inferred from homology"/>
<evidence type="ECO:0000256" key="7">
    <source>
        <dbReference type="SAM" id="Phobius"/>
    </source>
</evidence>
<evidence type="ECO:0000313" key="9">
    <source>
        <dbReference type="Proteomes" id="UP000271374"/>
    </source>
</evidence>
<dbReference type="OrthoDB" id="9811391at2"/>
<evidence type="ECO:0000256" key="2">
    <source>
        <dbReference type="ARBA" id="ARBA00007977"/>
    </source>
</evidence>
<feature type="transmembrane region" description="Helical" evidence="7">
    <location>
        <begin position="252"/>
        <end position="274"/>
    </location>
</feature>
<dbReference type="AlphaFoldDB" id="A0A431W0S0"/>
<evidence type="ECO:0000256" key="3">
    <source>
        <dbReference type="ARBA" id="ARBA00022475"/>
    </source>
</evidence>